<reference evidence="3" key="1">
    <citation type="submission" date="2022-03" db="EMBL/GenBank/DDBJ databases">
        <authorList>
            <person name="Lindestad O."/>
        </authorList>
    </citation>
    <scope>NUCLEOTIDE SEQUENCE</scope>
</reference>
<organism evidence="3 4">
    <name type="scientific">Pararge aegeria aegeria</name>
    <dbReference type="NCBI Taxonomy" id="348720"/>
    <lineage>
        <taxon>Eukaryota</taxon>
        <taxon>Metazoa</taxon>
        <taxon>Ecdysozoa</taxon>
        <taxon>Arthropoda</taxon>
        <taxon>Hexapoda</taxon>
        <taxon>Insecta</taxon>
        <taxon>Pterygota</taxon>
        <taxon>Neoptera</taxon>
        <taxon>Endopterygota</taxon>
        <taxon>Lepidoptera</taxon>
        <taxon>Glossata</taxon>
        <taxon>Ditrysia</taxon>
        <taxon>Papilionoidea</taxon>
        <taxon>Nymphalidae</taxon>
        <taxon>Satyrinae</taxon>
        <taxon>Satyrini</taxon>
        <taxon>Parargina</taxon>
        <taxon>Pararge</taxon>
    </lineage>
</organism>
<dbReference type="PANTHER" id="PTHR10590">
    <property type="entry name" value="SODIUM/NUCLEOSIDE COTRANSPORTER"/>
    <property type="match status" value="1"/>
</dbReference>
<feature type="domain" description="Nucleoside transporter/FeoB GTPase Gate" evidence="2">
    <location>
        <begin position="2"/>
        <end position="86"/>
    </location>
</feature>
<gene>
    <name evidence="3" type="primary">jg4248</name>
    <name evidence="3" type="ORF">PAEG_LOCUS4435</name>
</gene>
<evidence type="ECO:0000259" key="2">
    <source>
        <dbReference type="Pfam" id="PF07670"/>
    </source>
</evidence>
<comment type="caution">
    <text evidence="3">The sequence shown here is derived from an EMBL/GenBank/DDBJ whole genome shotgun (WGS) entry which is preliminary data.</text>
</comment>
<dbReference type="Proteomes" id="UP000838756">
    <property type="component" value="Unassembled WGS sequence"/>
</dbReference>
<dbReference type="GO" id="GO:0005886">
    <property type="term" value="C:plasma membrane"/>
    <property type="evidence" value="ECO:0007669"/>
    <property type="project" value="TreeGrafter"/>
</dbReference>
<keyword evidence="1" id="KW-1133">Transmembrane helix</keyword>
<feature type="transmembrane region" description="Helical" evidence="1">
    <location>
        <begin position="6"/>
        <end position="26"/>
    </location>
</feature>
<dbReference type="OrthoDB" id="6075923at2759"/>
<dbReference type="Pfam" id="PF07670">
    <property type="entry name" value="Gate"/>
    <property type="match status" value="1"/>
</dbReference>
<dbReference type="GO" id="GO:0005415">
    <property type="term" value="F:nucleoside:sodium symporter activity"/>
    <property type="evidence" value="ECO:0007669"/>
    <property type="project" value="TreeGrafter"/>
</dbReference>
<accession>A0A8S4QPC2</accession>
<dbReference type="InterPro" id="IPR008276">
    <property type="entry name" value="C_nuclsd_transpt"/>
</dbReference>
<keyword evidence="1" id="KW-0472">Membrane</keyword>
<sequence length="87" mass="9473">SLPVIFFFSMLVEVLFFWGALQWFCLKLGRLLQTATGTTVCESVIAVGNVFLGMTESILLVKPYLSLLTPSEIHVVMASGFATVSGK</sequence>
<protein>
    <submittedName>
        <fullName evidence="3">Jg4248 protein</fullName>
    </submittedName>
</protein>
<dbReference type="EMBL" id="CAKXAJ010015241">
    <property type="protein sequence ID" value="CAH2216387.1"/>
    <property type="molecule type" value="Genomic_DNA"/>
</dbReference>
<feature type="non-terminal residue" evidence="3">
    <location>
        <position position="1"/>
    </location>
</feature>
<keyword evidence="4" id="KW-1185">Reference proteome</keyword>
<dbReference type="PANTHER" id="PTHR10590:SF4">
    <property type="entry name" value="SOLUTE CARRIER FAMILY 28 MEMBER 3"/>
    <property type="match status" value="1"/>
</dbReference>
<evidence type="ECO:0000256" key="1">
    <source>
        <dbReference type="SAM" id="Phobius"/>
    </source>
</evidence>
<evidence type="ECO:0000313" key="3">
    <source>
        <dbReference type="EMBL" id="CAH2216387.1"/>
    </source>
</evidence>
<proteinExistence type="predicted"/>
<evidence type="ECO:0000313" key="4">
    <source>
        <dbReference type="Proteomes" id="UP000838756"/>
    </source>
</evidence>
<name>A0A8S4QPC2_9NEOP</name>
<keyword evidence="1" id="KW-0812">Transmembrane</keyword>
<dbReference type="AlphaFoldDB" id="A0A8S4QPC2"/>
<dbReference type="InterPro" id="IPR011642">
    <property type="entry name" value="Gate_dom"/>
</dbReference>